<evidence type="ECO:0000256" key="4">
    <source>
        <dbReference type="ARBA" id="ARBA00022833"/>
    </source>
</evidence>
<dbReference type="PROSITE" id="PS50115">
    <property type="entry name" value="ARFGAP"/>
    <property type="match status" value="1"/>
</dbReference>
<dbReference type="PANTHER" id="PTHR46220:SF1">
    <property type="entry name" value="ADP-RIBOSYLATION FACTOR GTPASE-ACTIVATING PROTEIN AGD12"/>
    <property type="match status" value="1"/>
</dbReference>
<dbReference type="InterPro" id="IPR044730">
    <property type="entry name" value="RNase_H-like_dom_plant"/>
</dbReference>
<dbReference type="PROSITE" id="PS50004">
    <property type="entry name" value="C2"/>
    <property type="match status" value="1"/>
</dbReference>
<feature type="domain" description="Arf-GAP" evidence="8">
    <location>
        <begin position="279"/>
        <end position="393"/>
    </location>
</feature>
<dbReference type="GO" id="GO:0003676">
    <property type="term" value="F:nucleic acid binding"/>
    <property type="evidence" value="ECO:0007669"/>
    <property type="project" value="InterPro"/>
</dbReference>
<dbReference type="Pfam" id="PF01412">
    <property type="entry name" value="ArfGap"/>
    <property type="match status" value="1"/>
</dbReference>
<dbReference type="GO" id="GO:0005096">
    <property type="term" value="F:GTPase activator activity"/>
    <property type="evidence" value="ECO:0007669"/>
    <property type="project" value="UniProtKB-KW"/>
</dbReference>
<dbReference type="InterPro" id="IPR012337">
    <property type="entry name" value="RNaseH-like_sf"/>
</dbReference>
<dbReference type="FunFam" id="1.10.220.150:FF:000009">
    <property type="entry name" value="stromal membrane-associated protein 1 isoform X1"/>
    <property type="match status" value="1"/>
</dbReference>
<dbReference type="Gene3D" id="3.30.420.10">
    <property type="entry name" value="Ribonuclease H-like superfamily/Ribonuclease H"/>
    <property type="match status" value="1"/>
</dbReference>
<dbReference type="AlphaFoldDB" id="A0A6A2WU37"/>
<dbReference type="Pfam" id="PF13456">
    <property type="entry name" value="RVT_3"/>
    <property type="match status" value="1"/>
</dbReference>
<keyword evidence="3 6" id="KW-0863">Zinc-finger</keyword>
<dbReference type="PANTHER" id="PTHR46220">
    <property type="entry name" value="ADP-RIBOSYLATION FACTOR GTPASE-ACTIVATING PROTEIN AGD12"/>
    <property type="match status" value="1"/>
</dbReference>
<gene>
    <name evidence="9" type="ORF">F3Y22_tig00112758pilonHSYRG00042</name>
</gene>
<reference evidence="9" key="1">
    <citation type="submission" date="2019-09" db="EMBL/GenBank/DDBJ databases">
        <title>Draft genome information of white flower Hibiscus syriacus.</title>
        <authorList>
            <person name="Kim Y.-M."/>
        </authorList>
    </citation>
    <scope>NUCLEOTIDE SEQUENCE [LARGE SCALE GENOMIC DNA]</scope>
    <source>
        <strain evidence="9">YM2019G1</strain>
    </source>
</reference>
<organism evidence="9 10">
    <name type="scientific">Hibiscus syriacus</name>
    <name type="common">Rose of Sharon</name>
    <dbReference type="NCBI Taxonomy" id="106335"/>
    <lineage>
        <taxon>Eukaryota</taxon>
        <taxon>Viridiplantae</taxon>
        <taxon>Streptophyta</taxon>
        <taxon>Embryophyta</taxon>
        <taxon>Tracheophyta</taxon>
        <taxon>Spermatophyta</taxon>
        <taxon>Magnoliopsida</taxon>
        <taxon>eudicotyledons</taxon>
        <taxon>Gunneridae</taxon>
        <taxon>Pentapetalae</taxon>
        <taxon>rosids</taxon>
        <taxon>malvids</taxon>
        <taxon>Malvales</taxon>
        <taxon>Malvaceae</taxon>
        <taxon>Malvoideae</taxon>
        <taxon>Hibiscus</taxon>
    </lineage>
</organism>
<dbReference type="EMBL" id="VEPZ02001645">
    <property type="protein sequence ID" value="KAE8664568.1"/>
    <property type="molecule type" value="Genomic_DNA"/>
</dbReference>
<evidence type="ECO:0000256" key="6">
    <source>
        <dbReference type="PROSITE-ProRule" id="PRU00288"/>
    </source>
</evidence>
<feature type="domain" description="C2" evidence="7">
    <location>
        <begin position="417"/>
        <end position="539"/>
    </location>
</feature>
<evidence type="ECO:0000259" key="8">
    <source>
        <dbReference type="PROSITE" id="PS50115"/>
    </source>
</evidence>
<dbReference type="Gene3D" id="1.10.220.150">
    <property type="entry name" value="Arf GTPase activating protein"/>
    <property type="match status" value="1"/>
</dbReference>
<dbReference type="InterPro" id="IPR037278">
    <property type="entry name" value="ARFGAP/RecO"/>
</dbReference>
<dbReference type="GO" id="GO:0008270">
    <property type="term" value="F:zinc ion binding"/>
    <property type="evidence" value="ECO:0007669"/>
    <property type="project" value="UniProtKB-KW"/>
</dbReference>
<dbReference type="Proteomes" id="UP000436088">
    <property type="component" value="Unassembled WGS sequence"/>
</dbReference>
<evidence type="ECO:0000313" key="9">
    <source>
        <dbReference type="EMBL" id="KAE8664568.1"/>
    </source>
</evidence>
<keyword evidence="4" id="KW-0862">Zinc</keyword>
<dbReference type="CDD" id="cd06222">
    <property type="entry name" value="RNase_H_like"/>
    <property type="match status" value="1"/>
</dbReference>
<dbReference type="GO" id="GO:0005543">
    <property type="term" value="F:phospholipid binding"/>
    <property type="evidence" value="ECO:0007669"/>
    <property type="project" value="InterPro"/>
</dbReference>
<name>A0A6A2WU37_HIBSY</name>
<dbReference type="PRINTS" id="PR00405">
    <property type="entry name" value="REVINTRACTNG"/>
</dbReference>
<evidence type="ECO:0000256" key="2">
    <source>
        <dbReference type="ARBA" id="ARBA00022723"/>
    </source>
</evidence>
<dbReference type="InterPro" id="IPR044518">
    <property type="entry name" value="ARF_GAP_AGD11/12/13"/>
</dbReference>
<dbReference type="FunFam" id="2.60.40.150:FF:000190">
    <property type="entry name" value="ADP-ribosylation factor GTPase-activating protein AGD12"/>
    <property type="match status" value="1"/>
</dbReference>
<dbReference type="CDD" id="cd08204">
    <property type="entry name" value="ArfGap"/>
    <property type="match status" value="1"/>
</dbReference>
<keyword evidence="1" id="KW-0343">GTPase activation</keyword>
<dbReference type="InterPro" id="IPR035892">
    <property type="entry name" value="C2_domain_sf"/>
</dbReference>
<dbReference type="Gene3D" id="2.60.40.150">
    <property type="entry name" value="C2 domain"/>
    <property type="match status" value="1"/>
</dbReference>
<dbReference type="SMART" id="SM00105">
    <property type="entry name" value="ArfGap"/>
    <property type="match status" value="1"/>
</dbReference>
<dbReference type="GO" id="GO:0004523">
    <property type="term" value="F:RNA-DNA hybrid ribonuclease activity"/>
    <property type="evidence" value="ECO:0007669"/>
    <property type="project" value="InterPro"/>
</dbReference>
<evidence type="ECO:0000256" key="5">
    <source>
        <dbReference type="ARBA" id="ARBA00022837"/>
    </source>
</evidence>
<proteinExistence type="predicted"/>
<dbReference type="Pfam" id="PF00168">
    <property type="entry name" value="C2"/>
    <property type="match status" value="1"/>
</dbReference>
<sequence>MYILTPMGDVHTYTYVSKYCDMCILRPLLYLAGVSDGTCPLCGVAEESVLHALRDCPEVTSIFALAGFPSFVSTALVSTKHAVHENRMLPNWHLVASSRAMQLAYNRANPILSMNDAIPATRDHSDCWIRPPPGFVKLNVDGACPLHNGALAVGAILRDADGVVLSGRASCFDGPRNASLAEAQAIRFGLQFATETRYTQVIVESDAANVFEQLLNNQSDMSVLRFILAEARLTLNLNPSYTIRSIRRSANVAAHMLANLASSSSSTVRFQFDYPLSHNRRLRNLLNQSDNRICADCSAPDPKWASTNIGVFICGKCCDVHKSLGTHVSKVMSVTLDEWTIEQIDAVSEVGGNSAANAIYEGHIPEVYSKPGPNASVEERNKFIKSKYEDQEFSKPSFRISSGKTSSNSSFKSIFSSKFMDSFPLIPEQVTGRHGGIYRFIEGHGVEGPNLAIRDMMTRDPYVVLTLGQQTIQTSVVPSSMNPIWNEDLMLSVPSNYGPLKLEVYDHDTFSADDIMGDASIDIHPLISAAMAYGDPEMFENMQIGKWLKTEDNGLIEDSIINIVDGKVKQYVQLKLQNVESGEIYLDVEWLPLDQ</sequence>
<dbReference type="InterPro" id="IPR000008">
    <property type="entry name" value="C2_dom"/>
</dbReference>
<dbReference type="SUPFAM" id="SSF53098">
    <property type="entry name" value="Ribonuclease H-like"/>
    <property type="match status" value="1"/>
</dbReference>
<evidence type="ECO:0000259" key="7">
    <source>
        <dbReference type="PROSITE" id="PS50004"/>
    </source>
</evidence>
<dbReference type="InterPro" id="IPR038508">
    <property type="entry name" value="ArfGAP_dom_sf"/>
</dbReference>
<keyword evidence="10" id="KW-1185">Reference proteome</keyword>
<dbReference type="InterPro" id="IPR002156">
    <property type="entry name" value="RNaseH_domain"/>
</dbReference>
<evidence type="ECO:0000256" key="1">
    <source>
        <dbReference type="ARBA" id="ARBA00022468"/>
    </source>
</evidence>
<dbReference type="SUPFAM" id="SSF49562">
    <property type="entry name" value="C2 domain (Calcium/lipid-binding domain, CaLB)"/>
    <property type="match status" value="1"/>
</dbReference>
<keyword evidence="2" id="KW-0479">Metal-binding</keyword>
<protein>
    <submittedName>
        <fullName evidence="9">ADP-ribosylation factor GTPase-activating protein AGD12</fullName>
    </submittedName>
</protein>
<dbReference type="SUPFAM" id="SSF57863">
    <property type="entry name" value="ArfGap/RecO-like zinc finger"/>
    <property type="match status" value="1"/>
</dbReference>
<evidence type="ECO:0000256" key="3">
    <source>
        <dbReference type="ARBA" id="ARBA00022771"/>
    </source>
</evidence>
<dbReference type="InterPro" id="IPR036397">
    <property type="entry name" value="RNaseH_sf"/>
</dbReference>
<accession>A0A6A2WU37</accession>
<comment type="caution">
    <text evidence="9">The sequence shown here is derived from an EMBL/GenBank/DDBJ whole genome shotgun (WGS) entry which is preliminary data.</text>
</comment>
<keyword evidence="5" id="KW-0106">Calcium</keyword>
<evidence type="ECO:0000313" key="10">
    <source>
        <dbReference type="Proteomes" id="UP000436088"/>
    </source>
</evidence>
<dbReference type="SMART" id="SM00239">
    <property type="entry name" value="C2"/>
    <property type="match status" value="1"/>
</dbReference>
<dbReference type="InterPro" id="IPR001164">
    <property type="entry name" value="ArfGAP_dom"/>
</dbReference>